<dbReference type="EMBL" id="QJKJ01004019">
    <property type="protein sequence ID" value="RDX95894.1"/>
    <property type="molecule type" value="Genomic_DNA"/>
</dbReference>
<gene>
    <name evidence="1" type="ORF">CR513_21520</name>
</gene>
<dbReference type="OrthoDB" id="8067401at2759"/>
<dbReference type="AlphaFoldDB" id="A0A371GZC4"/>
<comment type="caution">
    <text evidence="1">The sequence shown here is derived from an EMBL/GenBank/DDBJ whole genome shotgun (WGS) entry which is preliminary data.</text>
</comment>
<sequence>MVALLFPKEFVVYSDYEAFKHLRSQNKLRKANIVVDALYRRHSLLSMLETKLLELYLKDEFFLKKSIIYVLMVQVEVSTYMMGFSLKIKNYFVKRLLVKMAHEDGLMGHFGKYKTCKTLLEHFFGLI</sequence>
<evidence type="ECO:0008006" key="3">
    <source>
        <dbReference type="Google" id="ProtNLM"/>
    </source>
</evidence>
<feature type="non-terminal residue" evidence="1">
    <location>
        <position position="1"/>
    </location>
</feature>
<keyword evidence="2" id="KW-1185">Reference proteome</keyword>
<dbReference type="Proteomes" id="UP000257109">
    <property type="component" value="Unassembled WGS sequence"/>
</dbReference>
<protein>
    <recommendedName>
        <fullName evidence="3">Reverse transcriptase RNase H-like domain-containing protein</fullName>
    </recommendedName>
</protein>
<evidence type="ECO:0000313" key="2">
    <source>
        <dbReference type="Proteomes" id="UP000257109"/>
    </source>
</evidence>
<proteinExistence type="predicted"/>
<organism evidence="1 2">
    <name type="scientific">Mucuna pruriens</name>
    <name type="common">Velvet bean</name>
    <name type="synonym">Dolichos pruriens</name>
    <dbReference type="NCBI Taxonomy" id="157652"/>
    <lineage>
        <taxon>Eukaryota</taxon>
        <taxon>Viridiplantae</taxon>
        <taxon>Streptophyta</taxon>
        <taxon>Embryophyta</taxon>
        <taxon>Tracheophyta</taxon>
        <taxon>Spermatophyta</taxon>
        <taxon>Magnoliopsida</taxon>
        <taxon>eudicotyledons</taxon>
        <taxon>Gunneridae</taxon>
        <taxon>Pentapetalae</taxon>
        <taxon>rosids</taxon>
        <taxon>fabids</taxon>
        <taxon>Fabales</taxon>
        <taxon>Fabaceae</taxon>
        <taxon>Papilionoideae</taxon>
        <taxon>50 kb inversion clade</taxon>
        <taxon>NPAAA clade</taxon>
        <taxon>indigoferoid/millettioid clade</taxon>
        <taxon>Phaseoleae</taxon>
        <taxon>Mucuna</taxon>
    </lineage>
</organism>
<reference evidence="1" key="1">
    <citation type="submission" date="2018-05" db="EMBL/GenBank/DDBJ databases">
        <title>Draft genome of Mucuna pruriens seed.</title>
        <authorList>
            <person name="Nnadi N.E."/>
            <person name="Vos R."/>
            <person name="Hasami M.H."/>
            <person name="Devisetty U.K."/>
            <person name="Aguiy J.C."/>
        </authorList>
    </citation>
    <scope>NUCLEOTIDE SEQUENCE [LARGE SCALE GENOMIC DNA]</scope>
    <source>
        <strain evidence="1">JCA_2017</strain>
    </source>
</reference>
<name>A0A371GZC4_MUCPR</name>
<evidence type="ECO:0000313" key="1">
    <source>
        <dbReference type="EMBL" id="RDX95894.1"/>
    </source>
</evidence>
<accession>A0A371GZC4</accession>